<protein>
    <submittedName>
        <fullName evidence="2">Metallophosphoesterase</fullName>
    </submittedName>
</protein>
<comment type="caution">
    <text evidence="2">The sequence shown here is derived from an EMBL/GenBank/DDBJ whole genome shotgun (WGS) entry which is preliminary data.</text>
</comment>
<proteinExistence type="predicted"/>
<gene>
    <name evidence="2" type="ORF">JAO75_08380</name>
</gene>
<feature type="domain" description="Calcineurin-like phosphoesterase" evidence="1">
    <location>
        <begin position="1"/>
        <end position="229"/>
    </location>
</feature>
<dbReference type="Proteomes" id="UP000620670">
    <property type="component" value="Unassembled WGS sequence"/>
</dbReference>
<dbReference type="InterPro" id="IPR029052">
    <property type="entry name" value="Metallo-depent_PP-like"/>
</dbReference>
<name>A0ABS0XZD6_9HYPH</name>
<dbReference type="InterPro" id="IPR004843">
    <property type="entry name" value="Calcineurin-like_PHP"/>
</dbReference>
<dbReference type="Gene3D" id="3.60.21.10">
    <property type="match status" value="1"/>
</dbReference>
<dbReference type="PANTHER" id="PTHR37844">
    <property type="entry name" value="SER/THR PROTEIN PHOSPHATASE SUPERFAMILY (AFU_ORTHOLOGUE AFUA_1G14840)"/>
    <property type="match status" value="1"/>
</dbReference>
<evidence type="ECO:0000259" key="1">
    <source>
        <dbReference type="Pfam" id="PF00149"/>
    </source>
</evidence>
<reference evidence="3" key="1">
    <citation type="submission" date="2020-12" db="EMBL/GenBank/DDBJ databases">
        <title>Hymenobacter sp.</title>
        <authorList>
            <person name="Kim M.K."/>
        </authorList>
    </citation>
    <scope>NUCLEOTIDE SEQUENCE [LARGE SCALE GENOMIC DNA]</scope>
    <source>
        <strain evidence="3">BT325</strain>
    </source>
</reference>
<dbReference type="Pfam" id="PF00149">
    <property type="entry name" value="Metallophos"/>
    <property type="match status" value="1"/>
</dbReference>
<sequence length="265" mass="28816">MRLWIFSDLHLEANADVDLAFPDADVAVVAGDVHRPMWQSVQWLSDHIAPHMPVVFVPGNHEFYGGSIEGCSKRGAAAAAAVDGVCLLQDASAFFGDILFVGATMWTDYALNAAPEAGRQRDLDIAHALNACGAMLADHTAIAVDDTMLEGWQPEHARAANRHSRAFIYSTLRKGYGGPTVVVTHHAPHPASIDRQFEGSPLNPAFASDLGDLIWETQPTMWIHGHMHNSSAYGIGETQVICNPRGYRNENPAFDPGMVVTVPRR</sequence>
<evidence type="ECO:0000313" key="2">
    <source>
        <dbReference type="EMBL" id="MBJ6125427.1"/>
    </source>
</evidence>
<keyword evidence="3" id="KW-1185">Reference proteome</keyword>
<dbReference type="PANTHER" id="PTHR37844:SF2">
    <property type="entry name" value="SER_THR PROTEIN PHOSPHATASE SUPERFAMILY (AFU_ORTHOLOGUE AFUA_1G14840)"/>
    <property type="match status" value="1"/>
</dbReference>
<organism evidence="2 3">
    <name type="scientific">Microvirga splendida</name>
    <dbReference type="NCBI Taxonomy" id="2795727"/>
    <lineage>
        <taxon>Bacteria</taxon>
        <taxon>Pseudomonadati</taxon>
        <taxon>Pseudomonadota</taxon>
        <taxon>Alphaproteobacteria</taxon>
        <taxon>Hyphomicrobiales</taxon>
        <taxon>Methylobacteriaceae</taxon>
        <taxon>Microvirga</taxon>
    </lineage>
</organism>
<accession>A0ABS0XZD6</accession>
<dbReference type="SUPFAM" id="SSF56300">
    <property type="entry name" value="Metallo-dependent phosphatases"/>
    <property type="match status" value="1"/>
</dbReference>
<evidence type="ECO:0000313" key="3">
    <source>
        <dbReference type="Proteomes" id="UP000620670"/>
    </source>
</evidence>
<dbReference type="RefSeq" id="WP_199048271.1">
    <property type="nucleotide sequence ID" value="NZ_JAELXT010000006.1"/>
</dbReference>
<dbReference type="EMBL" id="JAELXT010000006">
    <property type="protein sequence ID" value="MBJ6125427.1"/>
    <property type="molecule type" value="Genomic_DNA"/>
</dbReference>